<dbReference type="Proteomes" id="UP000053259">
    <property type="component" value="Unassembled WGS sequence"/>
</dbReference>
<dbReference type="GO" id="GO:0004497">
    <property type="term" value="F:monooxygenase activity"/>
    <property type="evidence" value="ECO:0007669"/>
    <property type="project" value="UniProtKB-KW"/>
</dbReference>
<evidence type="ECO:0000256" key="7">
    <source>
        <dbReference type="SAM" id="MobiDB-lite"/>
    </source>
</evidence>
<accession>A0A0D2A1I6</accession>
<protein>
    <recommendedName>
        <fullName evidence="8">FAD-binding domain-containing protein</fullName>
    </recommendedName>
</protein>
<dbReference type="InterPro" id="IPR036188">
    <property type="entry name" value="FAD/NAD-bd_sf"/>
</dbReference>
<evidence type="ECO:0000256" key="1">
    <source>
        <dbReference type="ARBA" id="ARBA00001974"/>
    </source>
</evidence>
<dbReference type="SUPFAM" id="SSF51905">
    <property type="entry name" value="FAD/NAD(P)-binding domain"/>
    <property type="match status" value="1"/>
</dbReference>
<keyword evidence="4" id="KW-0560">Oxidoreductase</keyword>
<dbReference type="Gene3D" id="3.50.50.60">
    <property type="entry name" value="FAD/NAD(P)-binding domain"/>
    <property type="match status" value="1"/>
</dbReference>
<sequence>MDLQVIVLGAGSTGLLIAQGLKKNGIKFAIYEREDEHAYTHHQRDWSMALLWGTEYLKNTLPEQMLDRFDEIKSDPHDKPGPDRLGTLPLYNGKTGELVAKIPGGIAVRVNREKLRKFLSDDVEIHFGKLCTKIEEAGDKVTVTFSDGSTATADTVVCADGIKGVGRTTLLGEEAAALSVAPCSFVNICNKYKPDQARFIRNTLDTMYKFGAHPDQPTLFMIVPVDIPDLDRPEEWKYQTCLSTWGATHSDSPAERLRVFKEAASKYAEPWRSAVAWLPDDTFIPKDTIKYWANPVKWPNWNGKVTLAGDGAHPIVPFRAQGLNNALQDAHNYVQALVAVRDGKRSLSEAITAYGDEVFERGAAENKLSNMWGPVLHNWDALMNTPMMKQGYGQTKKTEEPKPEDAAEAPEEEKKTKAPASSPEHGGDAAPAEHLTGGTTSAATMAHGQYTPSEEHKSLDLAAAQRPLTPTEVGDAELSKLRKENEALRRRNLLLTEKLKAIQALLSAQEVDVEP</sequence>
<feature type="region of interest" description="Disordered" evidence="7">
    <location>
        <begin position="392"/>
        <end position="436"/>
    </location>
</feature>
<feature type="coiled-coil region" evidence="6">
    <location>
        <begin position="478"/>
        <end position="505"/>
    </location>
</feature>
<dbReference type="EMBL" id="KN847562">
    <property type="protein sequence ID" value="KIW00538.1"/>
    <property type="molecule type" value="Genomic_DNA"/>
</dbReference>
<dbReference type="PANTHER" id="PTHR47178">
    <property type="entry name" value="MONOOXYGENASE, FAD-BINDING"/>
    <property type="match status" value="1"/>
</dbReference>
<evidence type="ECO:0000256" key="5">
    <source>
        <dbReference type="ARBA" id="ARBA00023033"/>
    </source>
</evidence>
<evidence type="ECO:0000313" key="10">
    <source>
        <dbReference type="Proteomes" id="UP000053259"/>
    </source>
</evidence>
<proteinExistence type="predicted"/>
<dbReference type="PRINTS" id="PR00420">
    <property type="entry name" value="RNGMNOXGNASE"/>
</dbReference>
<dbReference type="PANTHER" id="PTHR47178:SF2">
    <property type="entry name" value="FAD-BINDING DOMAIN-CONTAINING PROTEIN"/>
    <property type="match status" value="1"/>
</dbReference>
<evidence type="ECO:0000256" key="2">
    <source>
        <dbReference type="ARBA" id="ARBA00022630"/>
    </source>
</evidence>
<evidence type="ECO:0000256" key="3">
    <source>
        <dbReference type="ARBA" id="ARBA00022827"/>
    </source>
</evidence>
<keyword evidence="5" id="KW-0503">Monooxygenase</keyword>
<dbReference type="InterPro" id="IPR002938">
    <property type="entry name" value="FAD-bd"/>
</dbReference>
<dbReference type="GO" id="GO:0071949">
    <property type="term" value="F:FAD binding"/>
    <property type="evidence" value="ECO:0007669"/>
    <property type="project" value="InterPro"/>
</dbReference>
<dbReference type="Pfam" id="PF01494">
    <property type="entry name" value="FAD_binding_3"/>
    <property type="match status" value="1"/>
</dbReference>
<keyword evidence="10" id="KW-1185">Reference proteome</keyword>
<keyword evidence="3" id="KW-0274">FAD</keyword>
<organism evidence="9 10">
    <name type="scientific">Verruconis gallopava</name>
    <dbReference type="NCBI Taxonomy" id="253628"/>
    <lineage>
        <taxon>Eukaryota</taxon>
        <taxon>Fungi</taxon>
        <taxon>Dikarya</taxon>
        <taxon>Ascomycota</taxon>
        <taxon>Pezizomycotina</taxon>
        <taxon>Dothideomycetes</taxon>
        <taxon>Pleosporomycetidae</taxon>
        <taxon>Venturiales</taxon>
        <taxon>Sympoventuriaceae</taxon>
        <taxon>Verruconis</taxon>
    </lineage>
</organism>
<dbReference type="GeneID" id="27315867"/>
<evidence type="ECO:0000256" key="6">
    <source>
        <dbReference type="SAM" id="Coils"/>
    </source>
</evidence>
<gene>
    <name evidence="9" type="ORF">PV09_07894</name>
</gene>
<keyword evidence="6" id="KW-0175">Coiled coil</keyword>
<reference evidence="9 10" key="1">
    <citation type="submission" date="2015-01" db="EMBL/GenBank/DDBJ databases">
        <title>The Genome Sequence of Ochroconis gallopava CBS43764.</title>
        <authorList>
            <consortium name="The Broad Institute Genomics Platform"/>
            <person name="Cuomo C."/>
            <person name="de Hoog S."/>
            <person name="Gorbushina A."/>
            <person name="Stielow B."/>
            <person name="Teixiera M."/>
            <person name="Abouelleil A."/>
            <person name="Chapman S.B."/>
            <person name="Priest M."/>
            <person name="Young S.K."/>
            <person name="Wortman J."/>
            <person name="Nusbaum C."/>
            <person name="Birren B."/>
        </authorList>
    </citation>
    <scope>NUCLEOTIDE SEQUENCE [LARGE SCALE GENOMIC DNA]</scope>
    <source>
        <strain evidence="9 10">CBS 43764</strain>
    </source>
</reference>
<feature type="domain" description="FAD-binding" evidence="8">
    <location>
        <begin position="3"/>
        <end position="356"/>
    </location>
</feature>
<dbReference type="OrthoDB" id="47494at2759"/>
<name>A0A0D2A1I6_9PEZI</name>
<evidence type="ECO:0000256" key="4">
    <source>
        <dbReference type="ARBA" id="ARBA00023002"/>
    </source>
</evidence>
<keyword evidence="2" id="KW-0285">Flavoprotein</keyword>
<feature type="compositionally biased region" description="Basic and acidic residues" evidence="7">
    <location>
        <begin position="396"/>
        <end position="405"/>
    </location>
</feature>
<dbReference type="RefSeq" id="XP_016210407.1">
    <property type="nucleotide sequence ID" value="XM_016361725.1"/>
</dbReference>
<dbReference type="STRING" id="253628.A0A0D2A1I6"/>
<evidence type="ECO:0000259" key="8">
    <source>
        <dbReference type="Pfam" id="PF01494"/>
    </source>
</evidence>
<comment type="cofactor">
    <cofactor evidence="1">
        <name>FAD</name>
        <dbReference type="ChEBI" id="CHEBI:57692"/>
    </cofactor>
</comment>
<dbReference type="InParanoid" id="A0A0D2A1I6"/>
<evidence type="ECO:0000313" key="9">
    <source>
        <dbReference type="EMBL" id="KIW00538.1"/>
    </source>
</evidence>
<dbReference type="VEuPathDB" id="FungiDB:PV09_07894"/>
<dbReference type="HOGENOM" id="CLU_009665_3_2_1"/>
<dbReference type="AlphaFoldDB" id="A0A0D2A1I6"/>